<keyword evidence="2" id="KW-1185">Reference proteome</keyword>
<evidence type="ECO:0000313" key="2">
    <source>
        <dbReference type="Proteomes" id="UP000326582"/>
    </source>
</evidence>
<protein>
    <submittedName>
        <fullName evidence="1">Transcriptional regulatory protein</fullName>
    </submittedName>
</protein>
<name>A0ACD0WNT8_CLALS</name>
<dbReference type="EMBL" id="CP038488">
    <property type="protein sequence ID" value="QFZ28955.1"/>
    <property type="molecule type" value="Genomic_DNA"/>
</dbReference>
<sequence length="218" mass="24768">MFEAMLDEKVLCSSIEQNELQVKMAHFPSSPRETKTDEHLTQVPFNSDPSLSDFLTSDACDDGQTLLELAAIAKRSSLLEVSSYVAQKVYSNAGKILFDSTTNEGECPESPNSSRKSKERRRSKNHRSRRGCWTCRLRHKACPEDGNPCGACSRLNLQCDTAICRPKYMQDTSLAAERLREIRLITDKVRGRYERTPTKRKSQGWGKHSYSTSTRRIK</sequence>
<accession>A0ACD0WNT8</accession>
<dbReference type="Proteomes" id="UP000326582">
    <property type="component" value="Chromosome 5"/>
</dbReference>
<evidence type="ECO:0000313" key="1">
    <source>
        <dbReference type="EMBL" id="QFZ28955.1"/>
    </source>
</evidence>
<reference evidence="2" key="1">
    <citation type="journal article" date="2019" name="MBio">
        <title>Comparative genomics for the elucidation of multidrug resistance (MDR) in Candida lusitaniae.</title>
        <authorList>
            <person name="Kannan A."/>
            <person name="Asner S.A."/>
            <person name="Trachsel E."/>
            <person name="Kelly S."/>
            <person name="Parker J."/>
            <person name="Sanglard D."/>
        </authorList>
    </citation>
    <scope>NUCLEOTIDE SEQUENCE [LARGE SCALE GENOMIC DNA]</scope>
    <source>
        <strain evidence="2">P1</strain>
    </source>
</reference>
<organism evidence="1 2">
    <name type="scientific">Clavispora lusitaniae</name>
    <name type="common">Candida lusitaniae</name>
    <dbReference type="NCBI Taxonomy" id="36911"/>
    <lineage>
        <taxon>Eukaryota</taxon>
        <taxon>Fungi</taxon>
        <taxon>Dikarya</taxon>
        <taxon>Ascomycota</taxon>
        <taxon>Saccharomycotina</taxon>
        <taxon>Pichiomycetes</taxon>
        <taxon>Metschnikowiaceae</taxon>
        <taxon>Clavispora</taxon>
    </lineage>
</organism>
<gene>
    <name evidence="1" type="ORF">EJF14_50173</name>
</gene>
<proteinExistence type="predicted"/>